<protein>
    <submittedName>
        <fullName evidence="1">Uncharacterized protein</fullName>
    </submittedName>
</protein>
<accession>A0A6C0JSG0</accession>
<name>A0A6C0JSG0_9ZZZZ</name>
<proteinExistence type="predicted"/>
<dbReference type="AlphaFoldDB" id="A0A6C0JSG0"/>
<sequence>MQTETMIKRVYGRLLNEYYDGSKNDDDRVGVVIEKEMYEALKEMFNNNGYEFEKDVDKESDDWTCQCLISIMTPDEDEQSDDCCLCGVYSNDWLSANPDDENDKSVNWYCQICKLSEMKSRTEYSKQTTFKTYPSFRLYYDHVLAREERKTPGADHPLYRLRKAISKMADDTYFVNVETLRQMTRNENTEKKYKFLPEYKVAFARRPNSSEMAEYEKTLVQIINM</sequence>
<reference evidence="1" key="1">
    <citation type="journal article" date="2020" name="Nature">
        <title>Giant virus diversity and host interactions through global metagenomics.</title>
        <authorList>
            <person name="Schulz F."/>
            <person name="Roux S."/>
            <person name="Paez-Espino D."/>
            <person name="Jungbluth S."/>
            <person name="Walsh D.A."/>
            <person name="Denef V.J."/>
            <person name="McMahon K.D."/>
            <person name="Konstantinidis K.T."/>
            <person name="Eloe-Fadrosh E.A."/>
            <person name="Kyrpides N.C."/>
            <person name="Woyke T."/>
        </authorList>
    </citation>
    <scope>NUCLEOTIDE SEQUENCE</scope>
    <source>
        <strain evidence="1">GVMAG-S-1062768-28</strain>
    </source>
</reference>
<dbReference type="EMBL" id="MN740696">
    <property type="protein sequence ID" value="QHU08303.1"/>
    <property type="molecule type" value="Genomic_DNA"/>
</dbReference>
<evidence type="ECO:0000313" key="1">
    <source>
        <dbReference type="EMBL" id="QHU08303.1"/>
    </source>
</evidence>
<organism evidence="1">
    <name type="scientific">viral metagenome</name>
    <dbReference type="NCBI Taxonomy" id="1070528"/>
    <lineage>
        <taxon>unclassified sequences</taxon>
        <taxon>metagenomes</taxon>
        <taxon>organismal metagenomes</taxon>
    </lineage>
</organism>